<evidence type="ECO:0000259" key="1">
    <source>
        <dbReference type="Pfam" id="PF00248"/>
    </source>
</evidence>
<dbReference type="PANTHER" id="PTHR43638">
    <property type="entry name" value="OXIDOREDUCTASE, ALDO/KETO REDUCTASE FAMILY PROTEIN"/>
    <property type="match status" value="1"/>
</dbReference>
<keyword evidence="3" id="KW-1185">Reference proteome</keyword>
<dbReference type="InterPro" id="IPR036812">
    <property type="entry name" value="NAD(P)_OxRdtase_dom_sf"/>
</dbReference>
<dbReference type="CDD" id="cd19138">
    <property type="entry name" value="AKR_YeaE"/>
    <property type="match status" value="1"/>
</dbReference>
<proteinExistence type="predicted"/>
<sequence>MGESRTSRDEEIAALRAGFDLGMTLVDTAEMYAHGEAERVTGEAVAGRRNEVFVVGKVLPHHATAKGTVAACEDSLRRLGTGWIDLYLLHWRGRVPLEETVAAFERLVQSGLIRAWGVSNFDVNDMSDLVSLTGGQAVQTDQVLYNLARRGPEFDLAPWCHDHGIPIMAYSPIEQGRLLGQPALLDVARRHEATPAQVALAWTIREDGVIAIPKAGSPSHVRENHAALGIRLTEEDLLALDAAFPPPAARRPLEML</sequence>
<evidence type="ECO:0000313" key="3">
    <source>
        <dbReference type="Proteomes" id="UP000605992"/>
    </source>
</evidence>
<feature type="domain" description="NADP-dependent oxidoreductase" evidence="1">
    <location>
        <begin position="4"/>
        <end position="242"/>
    </location>
</feature>
<dbReference type="AlphaFoldDB" id="A0A8J3Y0S4"/>
<dbReference type="PRINTS" id="PR00069">
    <property type="entry name" value="ALDKETRDTASE"/>
</dbReference>
<dbReference type="InterPro" id="IPR023210">
    <property type="entry name" value="NADP_OxRdtase_dom"/>
</dbReference>
<dbReference type="Gene3D" id="3.20.20.100">
    <property type="entry name" value="NADP-dependent oxidoreductase domain"/>
    <property type="match status" value="1"/>
</dbReference>
<dbReference type="PANTHER" id="PTHR43638:SF3">
    <property type="entry name" value="ALDEHYDE REDUCTASE"/>
    <property type="match status" value="1"/>
</dbReference>
<dbReference type="SUPFAM" id="SSF51430">
    <property type="entry name" value="NAD(P)-linked oxidoreductase"/>
    <property type="match status" value="1"/>
</dbReference>
<evidence type="ECO:0000313" key="2">
    <source>
        <dbReference type="EMBL" id="GII58728.1"/>
    </source>
</evidence>
<organism evidence="2 3">
    <name type="scientific">Planotetraspora thailandica</name>
    <dbReference type="NCBI Taxonomy" id="487172"/>
    <lineage>
        <taxon>Bacteria</taxon>
        <taxon>Bacillati</taxon>
        <taxon>Actinomycetota</taxon>
        <taxon>Actinomycetes</taxon>
        <taxon>Streptosporangiales</taxon>
        <taxon>Streptosporangiaceae</taxon>
        <taxon>Planotetraspora</taxon>
    </lineage>
</organism>
<dbReference type="Pfam" id="PF00248">
    <property type="entry name" value="Aldo_ket_red"/>
    <property type="match status" value="1"/>
</dbReference>
<gene>
    <name evidence="2" type="ORF">Pth03_71170</name>
</gene>
<protein>
    <recommendedName>
        <fullName evidence="1">NADP-dependent oxidoreductase domain-containing protein</fullName>
    </recommendedName>
</protein>
<name>A0A8J3Y0S4_9ACTN</name>
<dbReference type="GO" id="GO:0016491">
    <property type="term" value="F:oxidoreductase activity"/>
    <property type="evidence" value="ECO:0007669"/>
    <property type="project" value="InterPro"/>
</dbReference>
<accession>A0A8J3Y0S4</accession>
<comment type="caution">
    <text evidence="2">The sequence shown here is derived from an EMBL/GenBank/DDBJ whole genome shotgun (WGS) entry which is preliminary data.</text>
</comment>
<dbReference type="InterPro" id="IPR020471">
    <property type="entry name" value="AKR"/>
</dbReference>
<dbReference type="Proteomes" id="UP000605992">
    <property type="component" value="Unassembled WGS sequence"/>
</dbReference>
<reference evidence="2" key="1">
    <citation type="submission" date="2021-01" db="EMBL/GenBank/DDBJ databases">
        <title>Whole genome shotgun sequence of Planotetraspora thailandica NBRC 104271.</title>
        <authorList>
            <person name="Komaki H."/>
            <person name="Tamura T."/>
        </authorList>
    </citation>
    <scope>NUCLEOTIDE SEQUENCE</scope>
    <source>
        <strain evidence="2">NBRC 104271</strain>
    </source>
</reference>
<dbReference type="EMBL" id="BOOR01000070">
    <property type="protein sequence ID" value="GII58728.1"/>
    <property type="molecule type" value="Genomic_DNA"/>
</dbReference>